<dbReference type="SUPFAM" id="SSF48726">
    <property type="entry name" value="Immunoglobulin"/>
    <property type="match status" value="1"/>
</dbReference>
<keyword evidence="9" id="KW-1015">Disulfide bond</keyword>
<dbReference type="PROSITE" id="PS51145">
    <property type="entry name" value="ZU5"/>
    <property type="match status" value="1"/>
</dbReference>
<keyword evidence="11" id="KW-0325">Glycoprotein</keyword>
<dbReference type="FunFam" id="2.60.40.10:FF:000037">
    <property type="entry name" value="Unc-5 netrin receptor C"/>
    <property type="match status" value="1"/>
</dbReference>
<comment type="similarity">
    <text evidence="2 13">Belongs to the unc-5 family.</text>
</comment>
<dbReference type="InterPro" id="IPR013783">
    <property type="entry name" value="Ig-like_fold"/>
</dbReference>
<feature type="domain" description="Ig-like" evidence="16">
    <location>
        <begin position="161"/>
        <end position="242"/>
    </location>
</feature>
<dbReference type="Gene3D" id="1.10.533.10">
    <property type="entry name" value="Death Domain, Fas"/>
    <property type="match status" value="1"/>
</dbReference>
<feature type="domain" description="Death" evidence="15">
    <location>
        <begin position="894"/>
        <end position="958"/>
    </location>
</feature>
<evidence type="ECO:0000256" key="3">
    <source>
        <dbReference type="ARBA" id="ARBA00022473"/>
    </source>
</evidence>
<dbReference type="Pfam" id="PF00791">
    <property type="entry name" value="ZU5"/>
    <property type="match status" value="1"/>
</dbReference>
<dbReference type="InterPro" id="IPR000906">
    <property type="entry name" value="ZU5_dom"/>
</dbReference>
<evidence type="ECO:0000256" key="8">
    <source>
        <dbReference type="ARBA" id="ARBA00023136"/>
    </source>
</evidence>
<dbReference type="PANTHER" id="PTHR12582">
    <property type="entry name" value="NETRIN RECEPTOR UNC5"/>
    <property type="match status" value="1"/>
</dbReference>
<dbReference type="GO" id="GO:0008045">
    <property type="term" value="P:motor neuron axon guidance"/>
    <property type="evidence" value="ECO:0007669"/>
    <property type="project" value="TreeGrafter"/>
</dbReference>
<dbReference type="InterPro" id="IPR013098">
    <property type="entry name" value="Ig_I-set"/>
</dbReference>
<dbReference type="PANTHER" id="PTHR12582:SF47">
    <property type="entry name" value="NETRIN RECEPTOR UNC-5"/>
    <property type="match status" value="1"/>
</dbReference>
<dbReference type="InterPro" id="IPR036383">
    <property type="entry name" value="TSP1_rpt_sf"/>
</dbReference>
<comment type="subcellular location">
    <subcellularLocation>
        <location evidence="13">Cell membrane</location>
        <topology evidence="13">Single-pass type I membrane protein</topology>
    </subcellularLocation>
    <subcellularLocation>
        <location evidence="1">Membrane</location>
        <topology evidence="1">Single-pass type I membrane protein</topology>
    </subcellularLocation>
</comment>
<dbReference type="FunFam" id="1.10.533.10:FF:000092">
    <property type="entry name" value="Netrin receptor unc-5"/>
    <property type="match status" value="1"/>
</dbReference>
<evidence type="ECO:0000256" key="4">
    <source>
        <dbReference type="ARBA" id="ARBA00022692"/>
    </source>
</evidence>
<dbReference type="FunFam" id="2.20.100.10:FF:000007">
    <property type="entry name" value="Thrombospondin 1"/>
    <property type="match status" value="1"/>
</dbReference>
<dbReference type="SMART" id="SM00209">
    <property type="entry name" value="TSP1"/>
    <property type="match status" value="2"/>
</dbReference>
<dbReference type="PROSITE" id="PS50092">
    <property type="entry name" value="TSP1"/>
    <property type="match status" value="2"/>
</dbReference>
<protein>
    <recommendedName>
        <fullName evidence="13">Netrin receptor UNC5</fullName>
    </recommendedName>
</protein>
<name>A0A1B6BY64_9HEMI</name>
<gene>
    <name evidence="18" type="ORF">g.17450</name>
</gene>
<feature type="region of interest" description="Disordered" evidence="14">
    <location>
        <begin position="490"/>
        <end position="525"/>
    </location>
</feature>
<dbReference type="Pfam" id="PF00531">
    <property type="entry name" value="Death"/>
    <property type="match status" value="1"/>
</dbReference>
<dbReference type="Gene3D" id="2.60.40.10">
    <property type="entry name" value="Immunoglobulins"/>
    <property type="match status" value="2"/>
</dbReference>
<dbReference type="EMBL" id="GEDC01031076">
    <property type="protein sequence ID" value="JAS06222.1"/>
    <property type="molecule type" value="Transcribed_RNA"/>
</dbReference>
<organism evidence="18">
    <name type="scientific">Clastoptera arizonana</name>
    <name type="common">Arizona spittle bug</name>
    <dbReference type="NCBI Taxonomy" id="38151"/>
    <lineage>
        <taxon>Eukaryota</taxon>
        <taxon>Metazoa</taxon>
        <taxon>Ecdysozoa</taxon>
        <taxon>Arthropoda</taxon>
        <taxon>Hexapoda</taxon>
        <taxon>Insecta</taxon>
        <taxon>Pterygota</taxon>
        <taxon>Neoptera</taxon>
        <taxon>Paraneoptera</taxon>
        <taxon>Hemiptera</taxon>
        <taxon>Auchenorrhyncha</taxon>
        <taxon>Cercopoidea</taxon>
        <taxon>Clastopteridae</taxon>
        <taxon>Clastoptera</taxon>
    </lineage>
</organism>
<dbReference type="SMART" id="SM00218">
    <property type="entry name" value="ZU5"/>
    <property type="match status" value="1"/>
</dbReference>
<feature type="domain" description="ZU5" evidence="17">
    <location>
        <begin position="534"/>
        <end position="681"/>
    </location>
</feature>
<keyword evidence="12 13" id="KW-0393">Immunoglobulin domain</keyword>
<evidence type="ECO:0000256" key="6">
    <source>
        <dbReference type="ARBA" id="ARBA00022737"/>
    </source>
</evidence>
<dbReference type="SMART" id="SM00005">
    <property type="entry name" value="DEATH"/>
    <property type="match status" value="1"/>
</dbReference>
<keyword evidence="3 13" id="KW-0217">Developmental protein</keyword>
<feature type="chain" id="PRO_5025098825" description="Netrin receptor UNC5" evidence="13">
    <location>
        <begin position="22"/>
        <end position="962"/>
    </location>
</feature>
<dbReference type="InterPro" id="IPR000488">
    <property type="entry name" value="Death_dom"/>
</dbReference>
<dbReference type="PROSITE" id="PS50017">
    <property type="entry name" value="DEATH_DOMAIN"/>
    <property type="match status" value="1"/>
</dbReference>
<dbReference type="InterPro" id="IPR000884">
    <property type="entry name" value="TSP1_rpt"/>
</dbReference>
<dbReference type="Gene3D" id="2.60.220.30">
    <property type="match status" value="1"/>
</dbReference>
<feature type="compositionally biased region" description="Polar residues" evidence="14">
    <location>
        <begin position="499"/>
        <end position="518"/>
    </location>
</feature>
<dbReference type="InterPro" id="IPR037936">
    <property type="entry name" value="UNC5A-D"/>
</dbReference>
<keyword evidence="5 13" id="KW-0732">Signal</keyword>
<evidence type="ECO:0000256" key="13">
    <source>
        <dbReference type="RuleBase" id="RU367033"/>
    </source>
</evidence>
<feature type="signal peptide" evidence="13">
    <location>
        <begin position="1"/>
        <end position="21"/>
    </location>
</feature>
<keyword evidence="6" id="KW-0677">Repeat</keyword>
<evidence type="ECO:0000256" key="10">
    <source>
        <dbReference type="ARBA" id="ARBA00023170"/>
    </source>
</evidence>
<evidence type="ECO:0000256" key="14">
    <source>
        <dbReference type="SAM" id="MobiDB-lite"/>
    </source>
</evidence>
<reference evidence="18" key="1">
    <citation type="submission" date="2015-12" db="EMBL/GenBank/DDBJ databases">
        <title>De novo transcriptome assembly of four potential Pierce s Disease insect vectors from Arizona vineyards.</title>
        <authorList>
            <person name="Tassone E.E."/>
        </authorList>
    </citation>
    <scope>NUCLEOTIDE SEQUENCE</scope>
</reference>
<keyword evidence="7 13" id="KW-1133">Transmembrane helix</keyword>
<dbReference type="Gene3D" id="2.20.100.10">
    <property type="entry name" value="Thrombospondin type-1 (TSP1) repeat"/>
    <property type="match status" value="2"/>
</dbReference>
<dbReference type="Pfam" id="PF07679">
    <property type="entry name" value="I-set"/>
    <property type="match status" value="1"/>
</dbReference>
<evidence type="ECO:0000256" key="11">
    <source>
        <dbReference type="ARBA" id="ARBA00023180"/>
    </source>
</evidence>
<feature type="region of interest" description="Disordered" evidence="14">
    <location>
        <begin position="24"/>
        <end position="49"/>
    </location>
</feature>
<dbReference type="Pfam" id="PF25609">
    <property type="entry name" value="Unc5_NetrinR_N"/>
    <property type="match status" value="1"/>
</dbReference>
<evidence type="ECO:0000256" key="9">
    <source>
        <dbReference type="ARBA" id="ARBA00023157"/>
    </source>
</evidence>
<dbReference type="SMART" id="SM00409">
    <property type="entry name" value="IG"/>
    <property type="match status" value="1"/>
</dbReference>
<evidence type="ECO:0000313" key="18">
    <source>
        <dbReference type="EMBL" id="JAS06222.1"/>
    </source>
</evidence>
<dbReference type="FunFam" id="2.20.100.10:FF:000002">
    <property type="entry name" value="Unc-5 netrin receptor C"/>
    <property type="match status" value="1"/>
</dbReference>
<evidence type="ECO:0000256" key="7">
    <source>
        <dbReference type="ARBA" id="ARBA00022989"/>
    </source>
</evidence>
<dbReference type="GO" id="GO:0005886">
    <property type="term" value="C:plasma membrane"/>
    <property type="evidence" value="ECO:0007669"/>
    <property type="project" value="UniProtKB-SubCell"/>
</dbReference>
<dbReference type="InterPro" id="IPR003598">
    <property type="entry name" value="Ig_sub2"/>
</dbReference>
<dbReference type="InterPro" id="IPR007110">
    <property type="entry name" value="Ig-like_dom"/>
</dbReference>
<dbReference type="GO" id="GO:0005042">
    <property type="term" value="F:netrin receptor activity"/>
    <property type="evidence" value="ECO:0007669"/>
    <property type="project" value="UniProtKB-UniRule"/>
</dbReference>
<dbReference type="InterPro" id="IPR033772">
    <property type="entry name" value="UPA"/>
</dbReference>
<sequence length="962" mass="106090">MKHLAVLSALLFLSLSSALEADEDQDEESDSYLLEDSLHPPTSSSSDHHAVPLPVFLEEPTDTYVIKNKAATLTCRAAHALELFFRCNGGRKEAPAGQPPHQEFVDPQTGVRNVEASINITRDDVEEYFGKLKFQCECVAWSSRGQIKSQAAIIDVAYLKKQFEEPPYPTSIEMDREVEMRCHPPAGVPTPQVYWLRNGLPLEPDTSVIVSSEGHLLISQARLQDTANYTCVAENIAAKRISDPALLTVFVNGGWSPWSQWTECNTRCGRGVQKRTRICNSPPPLNGGVQCAGSALQKADCNSPCPAVDGRWTSWTSWSACGPDCKHHRRRSCTNPAPNNGGKYCPGKDTNTANCTGGMCTSFRDDPGQQLSEEATRAEVETEVALYIGLAVAFVVFALVAALIFKLLRRKGRDHSMYNMAVSDYQPEYFPEDDKKNYQVGQLEPDLTRGVVIPLSVPSCYEYPYAETADKYGGMQRSCSEHHYDVPHLNSPHSHSEHSLTSFTCSSASGIEESSNKGTPPEQVVTLRGVDPDSIISTVLTNAGARISLPDSGVSLTVPEGALPRGIKENIYMAVLRDDRHRPKLTDGQTQLSPVVACGPSGISLKKPAILNMQHCASLKHGKWNISVYATDSPPETTPHWQKVVTLGEETINTPVFTQLDANHVYLVTEQLTRFVLVGEASSSLSARPVKLLRLAVFAPPPSLNLQPIDYSVRVYALEDTAAALEGVIRMERKMGGCLMDKPKSLLYQDGGANLCLSLEDIGHGWRSKPQADYQEIPFQHVWNSTQNHLHCSFTLERTDRLATNVSFRVLASQKGCQTHRQMFRIHADVSTDSSNSSVTASSPIVGKPCRTVTSSSGCGSSVTTCDSAPFRFSRTLRKQLCQCLDPPNSRSNDWRMLAQRLNVDRYINYFATKASPTEHILDLWEARHREPTAVTDLVNILRVMGRNDAASLMEKELGPWL</sequence>
<comment type="function">
    <text evidence="13">Receptor for netrin required for axon guidance. Mediates axon repulsion of neuronal growth cones in the developing nervous system upon ligand binding.</text>
</comment>
<dbReference type="InterPro" id="IPR011029">
    <property type="entry name" value="DEATH-like_dom_sf"/>
</dbReference>
<dbReference type="AlphaFoldDB" id="A0A1B6BY64"/>
<keyword evidence="8 13" id="KW-0472">Membrane</keyword>
<dbReference type="SUPFAM" id="SSF82895">
    <property type="entry name" value="TSP-1 type 1 repeat"/>
    <property type="match status" value="2"/>
</dbReference>
<evidence type="ECO:0000259" key="16">
    <source>
        <dbReference type="PROSITE" id="PS50835"/>
    </source>
</evidence>
<dbReference type="InterPro" id="IPR003599">
    <property type="entry name" value="Ig_sub"/>
</dbReference>
<keyword evidence="10 13" id="KW-0675">Receptor</keyword>
<dbReference type="SMART" id="SM00408">
    <property type="entry name" value="IGc2"/>
    <property type="match status" value="1"/>
</dbReference>
<dbReference type="PROSITE" id="PS50835">
    <property type="entry name" value="IG_LIKE"/>
    <property type="match status" value="1"/>
</dbReference>
<feature type="transmembrane region" description="Helical" evidence="13">
    <location>
        <begin position="384"/>
        <end position="408"/>
    </location>
</feature>
<proteinExistence type="inferred from homology"/>
<evidence type="ECO:0000256" key="2">
    <source>
        <dbReference type="ARBA" id="ARBA00009844"/>
    </source>
</evidence>
<evidence type="ECO:0000256" key="12">
    <source>
        <dbReference type="ARBA" id="ARBA00023319"/>
    </source>
</evidence>
<keyword evidence="4 13" id="KW-0812">Transmembrane</keyword>
<dbReference type="InterPro" id="IPR036179">
    <property type="entry name" value="Ig-like_dom_sf"/>
</dbReference>
<dbReference type="PRINTS" id="PR01705">
    <property type="entry name" value="TSP1REPEAT"/>
</dbReference>
<dbReference type="Pfam" id="PF00090">
    <property type="entry name" value="TSP_1"/>
    <property type="match status" value="1"/>
</dbReference>
<evidence type="ECO:0000256" key="1">
    <source>
        <dbReference type="ARBA" id="ARBA00004479"/>
    </source>
</evidence>
<dbReference type="InterPro" id="IPR057755">
    <property type="entry name" value="UNC5A-D-like_N"/>
</dbReference>
<dbReference type="Pfam" id="PF17217">
    <property type="entry name" value="UPA"/>
    <property type="match status" value="1"/>
</dbReference>
<evidence type="ECO:0000259" key="15">
    <source>
        <dbReference type="PROSITE" id="PS50017"/>
    </source>
</evidence>
<evidence type="ECO:0000259" key="17">
    <source>
        <dbReference type="PROSITE" id="PS51145"/>
    </source>
</evidence>
<evidence type="ECO:0000256" key="5">
    <source>
        <dbReference type="ARBA" id="ARBA00022729"/>
    </source>
</evidence>
<accession>A0A1B6BY64</accession>
<dbReference type="SUPFAM" id="SSF47986">
    <property type="entry name" value="DEATH domain"/>
    <property type="match status" value="1"/>
</dbReference>
<dbReference type="CDD" id="cd08781">
    <property type="entry name" value="Death_UNC5-like"/>
    <property type="match status" value="1"/>
</dbReference>